<feature type="transmembrane region" description="Helical" evidence="1">
    <location>
        <begin position="320"/>
        <end position="338"/>
    </location>
</feature>
<dbReference type="eggNOG" id="ENOG50333D0">
    <property type="taxonomic scope" value="Bacteria"/>
</dbReference>
<sequence>MEIALNSFILFLLFIFPGIVFRRFYYVGEFSKQFSSSNWINTLYISLVPGLVIQIISYFTFVNLIYRKPILNNYSFINTVYTKLKSNSLPKEFFNFELLCWVFAYLIVTIFISFIIAQFCWIVVRNLDLDKKFSPLRFNNYWHYYLSGESLKFKDFRGILPNQKVLLTEADVLIDIGNEGTKLYKGFLRQHTICKNTGDLKAIYLTDVRRFKRELSPNNIKDVPGHIMIIPAEKIVNINLTYITRAEKIINYSTLFLSILNLSILLFLMFNPSSIILKNTTVFGDIVGRFWLFLGWILIATMFDTFVNSKKHEDVVSIRFGLLFFLLIICAIIYFYFYR</sequence>
<keyword evidence="3" id="KW-1185">Reference proteome</keyword>
<name>A6GVQ4_FLAPJ</name>
<dbReference type="EMBL" id="AM398681">
    <property type="protein sequence ID" value="CAL42176.1"/>
    <property type="molecule type" value="Genomic_DNA"/>
</dbReference>
<reference evidence="2 3" key="1">
    <citation type="journal article" date="2007" name="Nat. Biotechnol.">
        <title>Complete genome sequence of the fish pathogen Flavobacterium psychrophilum.</title>
        <authorList>
            <person name="Duchaud E."/>
            <person name="Boussaha M."/>
            <person name="Loux V."/>
            <person name="Bernardet J.F."/>
            <person name="Michel C."/>
            <person name="Kerouault B."/>
            <person name="Mondot S."/>
            <person name="Nicolas P."/>
            <person name="Bossy R."/>
            <person name="Caron C."/>
            <person name="Bessieres P."/>
            <person name="Gibrat J.F."/>
            <person name="Claverol S."/>
            <person name="Dumetz F."/>
            <person name="Le Henaff M."/>
            <person name="Benmansour A."/>
        </authorList>
    </citation>
    <scope>NUCLEOTIDE SEQUENCE [LARGE SCALE GENOMIC DNA]</scope>
    <source>
        <strain evidence="3">ATCC 49511 / DSM 21280 / CIP 103535 / JIP02/86</strain>
    </source>
</reference>
<dbReference type="Proteomes" id="UP000006394">
    <property type="component" value="Chromosome"/>
</dbReference>
<evidence type="ECO:0000313" key="2">
    <source>
        <dbReference type="EMBL" id="CAL42176.1"/>
    </source>
</evidence>
<keyword evidence="1" id="KW-1133">Transmembrane helix</keyword>
<dbReference type="RefSeq" id="WP_011962238.1">
    <property type="nucleotide sequence ID" value="NC_009613.3"/>
</dbReference>
<feature type="transmembrane region" description="Helical" evidence="1">
    <location>
        <begin position="102"/>
        <end position="124"/>
    </location>
</feature>
<accession>A6GVQ4</accession>
<feature type="transmembrane region" description="Helical" evidence="1">
    <location>
        <begin position="6"/>
        <end position="25"/>
    </location>
</feature>
<gene>
    <name evidence="2" type="ordered locus">FP0057</name>
</gene>
<protein>
    <submittedName>
        <fullName evidence="2">Hypothetical transmembrane protein</fullName>
    </submittedName>
</protein>
<keyword evidence="1 2" id="KW-0812">Transmembrane</keyword>
<dbReference type="OrthoDB" id="674965at2"/>
<evidence type="ECO:0000313" key="3">
    <source>
        <dbReference type="Proteomes" id="UP000006394"/>
    </source>
</evidence>
<organism evidence="2 3">
    <name type="scientific">Flavobacterium psychrophilum (strain ATCC 49511 / DSM 21280 / CIP 103535 / JIP02/86)</name>
    <dbReference type="NCBI Taxonomy" id="402612"/>
    <lineage>
        <taxon>Bacteria</taxon>
        <taxon>Pseudomonadati</taxon>
        <taxon>Bacteroidota</taxon>
        <taxon>Flavobacteriia</taxon>
        <taxon>Flavobacteriales</taxon>
        <taxon>Flavobacteriaceae</taxon>
        <taxon>Flavobacterium</taxon>
    </lineage>
</organism>
<feature type="transmembrane region" description="Helical" evidence="1">
    <location>
        <begin position="290"/>
        <end position="308"/>
    </location>
</feature>
<feature type="transmembrane region" description="Helical" evidence="1">
    <location>
        <begin position="45"/>
        <end position="66"/>
    </location>
</feature>
<dbReference type="HOGENOM" id="CLU_818244_0_0_10"/>
<keyword evidence="1" id="KW-0472">Membrane</keyword>
<dbReference type="PATRIC" id="fig|402612.5.peg.60"/>
<dbReference type="KEGG" id="fps:FP0057"/>
<proteinExistence type="predicted"/>
<dbReference type="STRING" id="402612.FP0057"/>
<feature type="transmembrane region" description="Helical" evidence="1">
    <location>
        <begin position="249"/>
        <end position="270"/>
    </location>
</feature>
<dbReference type="AlphaFoldDB" id="A6GVQ4"/>
<dbReference type="EnsemblBacteria" id="CAL42176">
    <property type="protein sequence ID" value="CAL42176"/>
    <property type="gene ID" value="FP0057"/>
</dbReference>
<evidence type="ECO:0000256" key="1">
    <source>
        <dbReference type="SAM" id="Phobius"/>
    </source>
</evidence>